<evidence type="ECO:0000256" key="1">
    <source>
        <dbReference type="ARBA" id="ARBA00022741"/>
    </source>
</evidence>
<comment type="caution">
    <text evidence="5">The sequence shown here is derived from an EMBL/GenBank/DDBJ whole genome shotgun (WGS) entry which is preliminary data.</text>
</comment>
<dbReference type="PANTHER" id="PTHR43309">
    <property type="entry name" value="5-OXOPROLINASE SUBUNIT C"/>
    <property type="match status" value="1"/>
</dbReference>
<keyword evidence="3" id="KW-0067">ATP-binding</keyword>
<sequence>MNWNMLKTTAYIHFLKAGGLSTVQDQGRFGFAEYGVPYSGAMDQFSLMQGNVLLRNQKEAAALEIGISGPSMVFEMPTRIVFTGALAEIFHNGKPIQLGQIVNIACDDEIKIGKFFRGQWLYMALEGGLETPIFMESRSWYPGISSQSRLKKGDSICYLSEEKYHSDHFSHPKLDGSWFKGKEIEVYKGPEWKDLTLEQQSLLMNSEFKISPVSNRMGIQLEGNVSNQLKEILTSPVYPGTVQLTPSGKLIVLMRDAQVTGGYPRVFQLSDQAINIISQKNFGEKVKFSII</sequence>
<dbReference type="EMBL" id="JAKZGS010000013">
    <property type="protein sequence ID" value="MCH7399193.1"/>
    <property type="molecule type" value="Genomic_DNA"/>
</dbReference>
<keyword evidence="6" id="KW-1185">Reference proteome</keyword>
<evidence type="ECO:0000256" key="2">
    <source>
        <dbReference type="ARBA" id="ARBA00022801"/>
    </source>
</evidence>
<dbReference type="InterPro" id="IPR029000">
    <property type="entry name" value="Cyclophilin-like_dom_sf"/>
</dbReference>
<dbReference type="Gene3D" id="2.40.100.10">
    <property type="entry name" value="Cyclophilin-like"/>
    <property type="match status" value="1"/>
</dbReference>
<dbReference type="SMART" id="SM00797">
    <property type="entry name" value="AHS2"/>
    <property type="match status" value="1"/>
</dbReference>
<dbReference type="Proteomes" id="UP001165488">
    <property type="component" value="Unassembled WGS sequence"/>
</dbReference>
<dbReference type="InterPro" id="IPR052708">
    <property type="entry name" value="PxpC"/>
</dbReference>
<accession>A0ABS9URQ2</accession>
<organism evidence="5 6">
    <name type="scientific">Belliella calami</name>
    <dbReference type="NCBI Taxonomy" id="2923436"/>
    <lineage>
        <taxon>Bacteria</taxon>
        <taxon>Pseudomonadati</taxon>
        <taxon>Bacteroidota</taxon>
        <taxon>Cytophagia</taxon>
        <taxon>Cytophagales</taxon>
        <taxon>Cyclobacteriaceae</taxon>
        <taxon>Belliella</taxon>
    </lineage>
</organism>
<keyword evidence="2" id="KW-0378">Hydrolase</keyword>
<evidence type="ECO:0000313" key="6">
    <source>
        <dbReference type="Proteomes" id="UP001165488"/>
    </source>
</evidence>
<evidence type="ECO:0000259" key="4">
    <source>
        <dbReference type="SMART" id="SM00797"/>
    </source>
</evidence>
<feature type="domain" description="Carboxyltransferase" evidence="4">
    <location>
        <begin position="33"/>
        <end position="291"/>
    </location>
</feature>
<protein>
    <submittedName>
        <fullName evidence="5">Biotin-dependent carboxyltransferase family protein</fullName>
    </submittedName>
</protein>
<name>A0ABS9URQ2_9BACT</name>
<evidence type="ECO:0000256" key="3">
    <source>
        <dbReference type="ARBA" id="ARBA00022840"/>
    </source>
</evidence>
<dbReference type="Pfam" id="PF02626">
    <property type="entry name" value="CT_A_B"/>
    <property type="match status" value="1"/>
</dbReference>
<keyword evidence="1" id="KW-0547">Nucleotide-binding</keyword>
<dbReference type="PANTHER" id="PTHR43309:SF5">
    <property type="entry name" value="5-OXOPROLINASE SUBUNIT C"/>
    <property type="match status" value="1"/>
</dbReference>
<evidence type="ECO:0000313" key="5">
    <source>
        <dbReference type="EMBL" id="MCH7399193.1"/>
    </source>
</evidence>
<proteinExistence type="predicted"/>
<reference evidence="5" key="1">
    <citation type="submission" date="2022-03" db="EMBL/GenBank/DDBJ databases">
        <title>De novo assembled genomes of Belliella spp. (Cyclobacteriaceae) strains.</title>
        <authorList>
            <person name="Szabo A."/>
            <person name="Korponai K."/>
            <person name="Felfoldi T."/>
        </authorList>
    </citation>
    <scope>NUCLEOTIDE SEQUENCE</scope>
    <source>
        <strain evidence="5">DSM 107340</strain>
    </source>
</reference>
<gene>
    <name evidence="5" type="ORF">MM236_14405</name>
</gene>
<dbReference type="InterPro" id="IPR003778">
    <property type="entry name" value="CT_A_B"/>
</dbReference>